<evidence type="ECO:0000256" key="5">
    <source>
        <dbReference type="ARBA" id="ARBA00020998"/>
    </source>
</evidence>
<evidence type="ECO:0000256" key="4">
    <source>
        <dbReference type="ARBA" id="ARBA00011946"/>
    </source>
</evidence>
<dbReference type="PANTHER" id="PTHR21403:SF10">
    <property type="entry name" value="ATP PHOSPHORIBOSYLTRANSFERASE"/>
    <property type="match status" value="1"/>
</dbReference>
<reference evidence="19" key="1">
    <citation type="submission" date="2021-01" db="EMBL/GenBank/DDBJ databases">
        <title>Active Sulfur Cycling in an Early Earth Analoge.</title>
        <authorList>
            <person name="Hahn C.R."/>
            <person name="Youssef N.H."/>
            <person name="Elshahed M."/>
        </authorList>
    </citation>
    <scope>NUCLEOTIDE SEQUENCE</scope>
    <source>
        <strain evidence="19">Zod_Metabat.1151</strain>
    </source>
</reference>
<evidence type="ECO:0000256" key="14">
    <source>
        <dbReference type="ARBA" id="ARBA00023102"/>
    </source>
</evidence>
<evidence type="ECO:0000313" key="19">
    <source>
        <dbReference type="EMBL" id="MBN2067179.1"/>
    </source>
</evidence>
<sequence length="289" mass="32501">MKLAFGTPKGSLEEKTMDLFKKAGFEIAINGRSYFPSIDDPGIELMMARAQEMPRFIEDGVIDAGITGRDWCIETKAEVKEVAELQYSKRTNRKVRWVLAVNRDSKINSVKDLEGKRIATELVGVTERYLKKNRVNAEVEFSWGATETKCPKLVDAIVELTETGSSLRANNLKIIDELLESVTVLIANKEAWKNKWKREKISRINDLLQGVLLAEQKVLLEINVPKENFEALVKVLPCMKSPTISELYKGGGYAIKVAVDKKEVREIIGRLKKAGAESILEYSLQKAIV</sequence>
<dbReference type="SUPFAM" id="SSF54913">
    <property type="entry name" value="GlnB-like"/>
    <property type="match status" value="1"/>
</dbReference>
<dbReference type="InterPro" id="IPR013820">
    <property type="entry name" value="ATP_PRibTrfase_cat"/>
</dbReference>
<evidence type="ECO:0000256" key="6">
    <source>
        <dbReference type="ARBA" id="ARBA00022490"/>
    </source>
</evidence>
<evidence type="ECO:0000256" key="8">
    <source>
        <dbReference type="ARBA" id="ARBA00022676"/>
    </source>
</evidence>
<dbReference type="GO" id="GO:0000105">
    <property type="term" value="P:L-histidine biosynthetic process"/>
    <property type="evidence" value="ECO:0007669"/>
    <property type="project" value="UniProtKB-UniRule"/>
</dbReference>
<keyword evidence="13 16" id="KW-0460">Magnesium</keyword>
<organism evidence="19 20">
    <name type="scientific">Candidatus Iainarchaeum sp</name>
    <dbReference type="NCBI Taxonomy" id="3101447"/>
    <lineage>
        <taxon>Archaea</taxon>
        <taxon>Candidatus Iainarchaeota</taxon>
        <taxon>Candidatus Iainarchaeia</taxon>
        <taxon>Candidatus Iainarchaeales</taxon>
        <taxon>Candidatus Iainarchaeaceae</taxon>
        <taxon>Candidatus Iainarchaeum</taxon>
    </lineage>
</organism>
<evidence type="ECO:0000256" key="11">
    <source>
        <dbReference type="ARBA" id="ARBA00022741"/>
    </source>
</evidence>
<protein>
    <recommendedName>
        <fullName evidence="5 16">ATP phosphoribosyltransferase</fullName>
        <shortName evidence="16">ATP-PRT</shortName>
        <shortName evidence="16">ATP-PRTase</shortName>
        <ecNumber evidence="4 16">2.4.2.17</ecNumber>
    </recommendedName>
</protein>
<keyword evidence="7 16" id="KW-0028">Amino-acid biosynthesis</keyword>
<dbReference type="EMBL" id="JAFGDB010000029">
    <property type="protein sequence ID" value="MBN2067179.1"/>
    <property type="molecule type" value="Genomic_DNA"/>
</dbReference>
<dbReference type="GO" id="GO:0005737">
    <property type="term" value="C:cytoplasm"/>
    <property type="evidence" value="ECO:0007669"/>
    <property type="project" value="UniProtKB-SubCell"/>
</dbReference>
<dbReference type="Proteomes" id="UP000809243">
    <property type="component" value="Unassembled WGS sequence"/>
</dbReference>
<dbReference type="GO" id="GO:0003879">
    <property type="term" value="F:ATP phosphoribosyltransferase activity"/>
    <property type="evidence" value="ECO:0007669"/>
    <property type="project" value="UniProtKB-UniRule"/>
</dbReference>
<dbReference type="GO" id="GO:0005524">
    <property type="term" value="F:ATP binding"/>
    <property type="evidence" value="ECO:0007669"/>
    <property type="project" value="UniProtKB-KW"/>
</dbReference>
<dbReference type="InterPro" id="IPR013115">
    <property type="entry name" value="HisG_C"/>
</dbReference>
<gene>
    <name evidence="16" type="primary">hisG</name>
    <name evidence="19" type="ORF">JW744_01800</name>
</gene>
<keyword evidence="11 16" id="KW-0547">Nucleotide-binding</keyword>
<dbReference type="InterPro" id="IPR011322">
    <property type="entry name" value="N-reg_PII-like_a/b"/>
</dbReference>
<dbReference type="GO" id="GO:0000287">
    <property type="term" value="F:magnesium ion binding"/>
    <property type="evidence" value="ECO:0007669"/>
    <property type="project" value="UniProtKB-UniRule"/>
</dbReference>
<proteinExistence type="inferred from homology"/>
<dbReference type="HAMAP" id="MF_00079">
    <property type="entry name" value="HisG_Long"/>
    <property type="match status" value="1"/>
</dbReference>
<dbReference type="InterPro" id="IPR015867">
    <property type="entry name" value="N-reg_PII/ATP_PRibTrfase_C"/>
</dbReference>
<dbReference type="Gene3D" id="3.40.190.10">
    <property type="entry name" value="Periplasmic binding protein-like II"/>
    <property type="match status" value="2"/>
</dbReference>
<comment type="function">
    <text evidence="15 16">Catalyzes the condensation of ATP and 5-phosphoribose 1-diphosphate to form N'-(5'-phosphoribosyl)-ATP (PR-ATP). Has a crucial role in the pathway because the rate of histidine biosynthesis seems to be controlled primarily by regulation of HisG enzymatic activity.</text>
</comment>
<evidence type="ECO:0000256" key="12">
    <source>
        <dbReference type="ARBA" id="ARBA00022840"/>
    </source>
</evidence>
<evidence type="ECO:0000256" key="13">
    <source>
        <dbReference type="ARBA" id="ARBA00022842"/>
    </source>
</evidence>
<evidence type="ECO:0000256" key="2">
    <source>
        <dbReference type="ARBA" id="ARBA00004496"/>
    </source>
</evidence>
<dbReference type="Pfam" id="PF08029">
    <property type="entry name" value="HisG_C"/>
    <property type="match status" value="1"/>
</dbReference>
<dbReference type="CDD" id="cd13593">
    <property type="entry name" value="PBP2_HisGL3"/>
    <property type="match status" value="1"/>
</dbReference>
<dbReference type="PANTHER" id="PTHR21403">
    <property type="entry name" value="ATP PHOSPHORIBOSYLTRANSFERASE ATP-PRTASE"/>
    <property type="match status" value="1"/>
</dbReference>
<dbReference type="Gene3D" id="3.30.70.120">
    <property type="match status" value="1"/>
</dbReference>
<dbReference type="Pfam" id="PF01634">
    <property type="entry name" value="HisG"/>
    <property type="match status" value="1"/>
</dbReference>
<comment type="cofactor">
    <cofactor evidence="16">
        <name>Mg(2+)</name>
        <dbReference type="ChEBI" id="CHEBI:18420"/>
    </cofactor>
</comment>
<keyword evidence="9 16" id="KW-0808">Transferase</keyword>
<evidence type="ECO:0000256" key="10">
    <source>
        <dbReference type="ARBA" id="ARBA00022723"/>
    </source>
</evidence>
<dbReference type="InterPro" id="IPR001348">
    <property type="entry name" value="ATP_PRibTrfase_HisG"/>
</dbReference>
<comment type="activity regulation">
    <text evidence="16">Feedback inhibited by histidine.</text>
</comment>
<evidence type="ECO:0000256" key="3">
    <source>
        <dbReference type="ARBA" id="ARBA00004667"/>
    </source>
</evidence>
<accession>A0A938YN07</accession>
<evidence type="ECO:0000256" key="1">
    <source>
        <dbReference type="ARBA" id="ARBA00000915"/>
    </source>
</evidence>
<dbReference type="AlphaFoldDB" id="A0A938YN07"/>
<dbReference type="InterPro" id="IPR020621">
    <property type="entry name" value="ATP-PRT_HisG_long"/>
</dbReference>
<evidence type="ECO:0000256" key="15">
    <source>
        <dbReference type="ARBA" id="ARBA00024861"/>
    </source>
</evidence>
<dbReference type="NCBIfam" id="TIGR03455">
    <property type="entry name" value="HisG_C-term"/>
    <property type="match status" value="1"/>
</dbReference>
<evidence type="ECO:0000256" key="16">
    <source>
        <dbReference type="HAMAP-Rule" id="MF_00079"/>
    </source>
</evidence>
<evidence type="ECO:0000259" key="17">
    <source>
        <dbReference type="Pfam" id="PF01634"/>
    </source>
</evidence>
<comment type="caution">
    <text evidence="19">The sequence shown here is derived from an EMBL/GenBank/DDBJ whole genome shotgun (WGS) entry which is preliminary data.</text>
</comment>
<keyword evidence="10 16" id="KW-0479">Metal-binding</keyword>
<name>A0A938YN07_9ARCH</name>
<comment type="similarity">
    <text evidence="16">Belongs to the ATP phosphoribosyltransferase family. Long subfamily.</text>
</comment>
<evidence type="ECO:0000313" key="20">
    <source>
        <dbReference type="Proteomes" id="UP000809243"/>
    </source>
</evidence>
<comment type="subcellular location">
    <subcellularLocation>
        <location evidence="2 16">Cytoplasm</location>
    </subcellularLocation>
</comment>
<dbReference type="EC" id="2.4.2.17" evidence="4 16"/>
<keyword evidence="14 16" id="KW-0368">Histidine biosynthesis</keyword>
<keyword evidence="6 16" id="KW-0963">Cytoplasm</keyword>
<evidence type="ECO:0000256" key="7">
    <source>
        <dbReference type="ARBA" id="ARBA00022605"/>
    </source>
</evidence>
<evidence type="ECO:0000259" key="18">
    <source>
        <dbReference type="Pfam" id="PF08029"/>
    </source>
</evidence>
<evidence type="ECO:0000256" key="9">
    <source>
        <dbReference type="ARBA" id="ARBA00022679"/>
    </source>
</evidence>
<keyword evidence="8 16" id="KW-0328">Glycosyltransferase</keyword>
<dbReference type="NCBIfam" id="TIGR00070">
    <property type="entry name" value="hisG"/>
    <property type="match status" value="1"/>
</dbReference>
<comment type="pathway">
    <text evidence="3 16">Amino-acid biosynthesis; L-histidine biosynthesis; L-histidine from 5-phospho-alpha-D-ribose 1-diphosphate: step 1/9.</text>
</comment>
<keyword evidence="12 16" id="KW-0067">ATP-binding</keyword>
<dbReference type="SUPFAM" id="SSF53850">
    <property type="entry name" value="Periplasmic binding protein-like II"/>
    <property type="match status" value="1"/>
</dbReference>
<comment type="catalytic activity">
    <reaction evidence="1 16">
        <text>1-(5-phospho-beta-D-ribosyl)-ATP + diphosphate = 5-phospho-alpha-D-ribose 1-diphosphate + ATP</text>
        <dbReference type="Rhea" id="RHEA:18473"/>
        <dbReference type="ChEBI" id="CHEBI:30616"/>
        <dbReference type="ChEBI" id="CHEBI:33019"/>
        <dbReference type="ChEBI" id="CHEBI:58017"/>
        <dbReference type="ChEBI" id="CHEBI:73183"/>
        <dbReference type="EC" id="2.4.2.17"/>
    </reaction>
</comment>
<feature type="domain" description="ATP phosphoribosyltransferase catalytic" evidence="17">
    <location>
        <begin position="49"/>
        <end position="209"/>
    </location>
</feature>
<feature type="domain" description="Histidine biosynthesis HisG C-terminal" evidence="18">
    <location>
        <begin position="214"/>
        <end position="286"/>
    </location>
</feature>